<keyword evidence="3" id="KW-1185">Reference proteome</keyword>
<accession>A0ABS2WIW9</accession>
<dbReference type="EMBL" id="JAFHAP010000008">
    <property type="protein sequence ID" value="MBN2909505.1"/>
    <property type="molecule type" value="Genomic_DNA"/>
</dbReference>
<keyword evidence="1" id="KW-0472">Membrane</keyword>
<feature type="transmembrane region" description="Helical" evidence="1">
    <location>
        <begin position="33"/>
        <end position="52"/>
    </location>
</feature>
<proteinExistence type="predicted"/>
<organism evidence="2 3">
    <name type="scientific">Polycladomyces zharkentensis</name>
    <dbReference type="NCBI Taxonomy" id="2807616"/>
    <lineage>
        <taxon>Bacteria</taxon>
        <taxon>Bacillati</taxon>
        <taxon>Bacillota</taxon>
        <taxon>Bacilli</taxon>
        <taxon>Bacillales</taxon>
        <taxon>Thermoactinomycetaceae</taxon>
        <taxon>Polycladomyces</taxon>
    </lineage>
</organism>
<keyword evidence="1" id="KW-1133">Transmembrane helix</keyword>
<dbReference type="Proteomes" id="UP001177120">
    <property type="component" value="Unassembled WGS sequence"/>
</dbReference>
<gene>
    <name evidence="2" type="ORF">JQC72_08195</name>
</gene>
<name>A0ABS2WIW9_9BACL</name>
<comment type="caution">
    <text evidence="2">The sequence shown here is derived from an EMBL/GenBank/DDBJ whole genome shotgun (WGS) entry which is preliminary data.</text>
</comment>
<keyword evidence="1" id="KW-0812">Transmembrane</keyword>
<evidence type="ECO:0000313" key="2">
    <source>
        <dbReference type="EMBL" id="MBN2909505.1"/>
    </source>
</evidence>
<evidence type="ECO:0000256" key="1">
    <source>
        <dbReference type="SAM" id="Phobius"/>
    </source>
</evidence>
<reference evidence="2" key="1">
    <citation type="journal article" date="2024" name="Int. J. Syst. Evol. Microbiol.">
        <title>Polycladomyces zharkentensis sp. nov., a novel thermophilic cellulose- and starch-degrading member of the Bacillota from a geothermal aquifer in Kazakhstan.</title>
        <authorList>
            <person name="Mashzhan A."/>
            <person name="Kistaubayeva A."/>
            <person name="Javier-Lopez R."/>
            <person name="Bissenova U."/>
            <person name="Bissenbay A."/>
            <person name="Birkeland N.K."/>
        </authorList>
    </citation>
    <scope>NUCLEOTIDE SEQUENCE</scope>
    <source>
        <strain evidence="2">ZKZ2T</strain>
    </source>
</reference>
<evidence type="ECO:0000313" key="3">
    <source>
        <dbReference type="Proteomes" id="UP001177120"/>
    </source>
</evidence>
<protein>
    <submittedName>
        <fullName evidence="2">Uncharacterized protein</fullName>
    </submittedName>
</protein>
<sequence length="76" mass="8615">MNWAKVLAATVVSVLIVLFEWPKINRGRKKEKAALLVFTAIGWGLWLLLIYFPDLPGPTHFVQNLLRPLGRMLSGE</sequence>
<dbReference type="RefSeq" id="WP_205494666.1">
    <property type="nucleotide sequence ID" value="NZ_JAFHAP010000008.1"/>
</dbReference>